<dbReference type="PRINTS" id="PR00756">
    <property type="entry name" value="ALADIPTASE"/>
</dbReference>
<dbReference type="GO" id="GO:0008270">
    <property type="term" value="F:zinc ion binding"/>
    <property type="evidence" value="ECO:0007669"/>
    <property type="project" value="InterPro"/>
</dbReference>
<dbReference type="Gene3D" id="1.25.50.20">
    <property type="match status" value="2"/>
</dbReference>
<dbReference type="Gene3D" id="1.10.390.10">
    <property type="entry name" value="Neutral Protease Domain 2"/>
    <property type="match status" value="1"/>
</dbReference>
<evidence type="ECO:0000256" key="4">
    <source>
        <dbReference type="ARBA" id="ARBA00022801"/>
    </source>
</evidence>
<accession>A0A914XUC6</accession>
<dbReference type="Pfam" id="PF11838">
    <property type="entry name" value="ERAP1_C"/>
    <property type="match status" value="1"/>
</dbReference>
<evidence type="ECO:0000256" key="8">
    <source>
        <dbReference type="PIRSR" id="PIRSR634016-3"/>
    </source>
</evidence>
<organism evidence="13 14">
    <name type="scientific">Panagrolaimus superbus</name>
    <dbReference type="NCBI Taxonomy" id="310955"/>
    <lineage>
        <taxon>Eukaryota</taxon>
        <taxon>Metazoa</taxon>
        <taxon>Ecdysozoa</taxon>
        <taxon>Nematoda</taxon>
        <taxon>Chromadorea</taxon>
        <taxon>Rhabditida</taxon>
        <taxon>Tylenchina</taxon>
        <taxon>Panagrolaimomorpha</taxon>
        <taxon>Panagrolaimoidea</taxon>
        <taxon>Panagrolaimidae</taxon>
        <taxon>Panagrolaimus</taxon>
    </lineage>
</organism>
<evidence type="ECO:0000259" key="11">
    <source>
        <dbReference type="Pfam" id="PF11838"/>
    </source>
</evidence>
<dbReference type="InterPro" id="IPR042097">
    <property type="entry name" value="Aminopeptidase_N-like_N_sf"/>
</dbReference>
<feature type="binding site" evidence="8">
    <location>
        <position position="499"/>
    </location>
    <ligand>
        <name>Zn(2+)</name>
        <dbReference type="ChEBI" id="CHEBI:29105"/>
        <note>catalytic</note>
    </ligand>
</feature>
<keyword evidence="6" id="KW-0482">Metalloprotease</keyword>
<evidence type="ECO:0000256" key="7">
    <source>
        <dbReference type="PIRSR" id="PIRSR634016-1"/>
    </source>
</evidence>
<keyword evidence="4" id="KW-0378">Hydrolase</keyword>
<comment type="cofactor">
    <cofactor evidence="8">
        <name>Zn(2+)</name>
        <dbReference type="ChEBI" id="CHEBI:29105"/>
    </cofactor>
    <text evidence="8">Binds 1 zinc ion per subunit.</text>
</comment>
<evidence type="ECO:0000313" key="13">
    <source>
        <dbReference type="Proteomes" id="UP000887577"/>
    </source>
</evidence>
<dbReference type="InterPro" id="IPR034016">
    <property type="entry name" value="M1_APN-typ"/>
</dbReference>
<keyword evidence="2" id="KW-0645">Protease</keyword>
<evidence type="ECO:0000256" key="9">
    <source>
        <dbReference type="PIRSR" id="PIRSR634016-4"/>
    </source>
</evidence>
<dbReference type="GO" id="GO:0006508">
    <property type="term" value="P:proteolysis"/>
    <property type="evidence" value="ECO:0007669"/>
    <property type="project" value="UniProtKB-KW"/>
</dbReference>
<feature type="site" description="Transition state stabilizer" evidence="9">
    <location>
        <position position="564"/>
    </location>
</feature>
<dbReference type="WBParaSite" id="PSU_v2.g10138.t1">
    <property type="protein sequence ID" value="PSU_v2.g10138.t1"/>
    <property type="gene ID" value="PSU_v2.g10138"/>
</dbReference>
<keyword evidence="3 8" id="KW-0479">Metal-binding</keyword>
<keyword evidence="5 8" id="KW-0862">Zinc</keyword>
<evidence type="ECO:0000256" key="3">
    <source>
        <dbReference type="ARBA" id="ARBA00022723"/>
    </source>
</evidence>
<feature type="domain" description="Aminopeptidase N-like N-terminal" evidence="12">
    <location>
        <begin position="165"/>
        <end position="365"/>
    </location>
</feature>
<comment type="similarity">
    <text evidence="1">Belongs to the peptidase M1 family.</text>
</comment>
<dbReference type="InterPro" id="IPR001930">
    <property type="entry name" value="Peptidase_M1"/>
</dbReference>
<evidence type="ECO:0000256" key="2">
    <source>
        <dbReference type="ARBA" id="ARBA00022670"/>
    </source>
</evidence>
<dbReference type="PANTHER" id="PTHR11533">
    <property type="entry name" value="PROTEASE M1 ZINC METALLOPROTEASE"/>
    <property type="match status" value="1"/>
</dbReference>
<evidence type="ECO:0000256" key="1">
    <source>
        <dbReference type="ARBA" id="ARBA00010136"/>
    </source>
</evidence>
<sequence>MSSTLQSVYQEASPSRQERNALLEGMACTSRVTDLRKYVMLAVASGNGQPRDLQYLVRNPAASDVIYDLLKNSLAIISSKPDGLEYALLTMTYNWFTPERIEQLHELIPLLSSDQYRTFLNIYSDVIYRSQYGQGAYMEITRHLYDAYYPLGFTPWTRRLPTSAKPLTYQLSVQPYIPNQSYMYFTEKNFTYDANITITMQPTQDLTEIWLNSHRHVIEGYSVLNLDTNQTLTVSKVTRDYQNAIIVLTMAATIQANANIQICFNYSGFIFEQTPNEGTLSNYDYLQSDGRKSWIFATDFEGGPSTRSLAPSFDEPIYKAKWQVSIIYPGEFTALSNTLEESTMNLKNGLVKTTFKQTNTMSSYLLALTIGHYSCLKGVSNIDKTIVRIWTWTGMENYGQHALDFAIAAVDHLSATLSTPMPLEKFDILALPQYSGYSAGAMENWGLVIAGYFDVLFHPDYSSSAQLENIQNTVTHELAHHWFGDLVTLDWWNHIFLNEGFATFWPPEILLAKSPEQKNSVLYTKFSIHEHGLDMDDNAASARPVSPDPNLLGPNYCLFCDTVYDKAGSVINTVRNAFGRDAAFYDGLSQYLKTWSFKNPSDTSLWAALDAVANQYRIKGWSGQYLNVTEMMLPYTYQWSGPYLRIISKGNGLYSVGQNPLVPQSNLPYSPYNYRWNIPYRYQINGSSLSSVQYLTSTETSINLNAGANTPVIFNPQGQTHARVQYDDASWAPIYQTFISNPFIFDETSRAQILADSWAFLQKKNSVSWKRFLDLTLYLQKETSPLVWRYVIRDGSWITILYDRFRYQSAVFPNLVTYINKITSGMATPNFTLTNDWSIDTANSLLVDLKCGVSNQECMQKVASSFATFIQQCKNSAYGTGKCNPAPPDFRAAQLCYGVQQSSRDFNTVLSLFQWWQKNPPSNDYFPQDAEFLLNGLSCSQDPGALYELITATLNQQIPSIFLSFVAGNDNLGTILSNYLQTNQSNVLNSPLFDNYIKQMVSDWSTQTQLDFLTNFNATAPLSPSQRNSVQSAINTVSNLMSWLSTEGTPISQWLSNFVASLITPSSTVAP</sequence>
<dbReference type="InterPro" id="IPR014782">
    <property type="entry name" value="Peptidase_M1_dom"/>
</dbReference>
<reference evidence="14" key="1">
    <citation type="submission" date="2022-11" db="UniProtKB">
        <authorList>
            <consortium name="WormBaseParasite"/>
        </authorList>
    </citation>
    <scope>IDENTIFICATION</scope>
</reference>
<feature type="binding site" evidence="8">
    <location>
        <position position="476"/>
    </location>
    <ligand>
        <name>Zn(2+)</name>
        <dbReference type="ChEBI" id="CHEBI:29105"/>
        <note>catalytic</note>
    </ligand>
</feature>
<dbReference type="InterPro" id="IPR045357">
    <property type="entry name" value="Aminopeptidase_N-like_N"/>
</dbReference>
<dbReference type="GO" id="GO:0005737">
    <property type="term" value="C:cytoplasm"/>
    <property type="evidence" value="ECO:0007669"/>
    <property type="project" value="TreeGrafter"/>
</dbReference>
<dbReference type="GO" id="GO:0016020">
    <property type="term" value="C:membrane"/>
    <property type="evidence" value="ECO:0007669"/>
    <property type="project" value="TreeGrafter"/>
</dbReference>
<dbReference type="SUPFAM" id="SSF63737">
    <property type="entry name" value="Leukotriene A4 hydrolase N-terminal domain"/>
    <property type="match status" value="1"/>
</dbReference>
<dbReference type="GO" id="GO:0042277">
    <property type="term" value="F:peptide binding"/>
    <property type="evidence" value="ECO:0007669"/>
    <property type="project" value="TreeGrafter"/>
</dbReference>
<dbReference type="GO" id="GO:0070006">
    <property type="term" value="F:metalloaminopeptidase activity"/>
    <property type="evidence" value="ECO:0007669"/>
    <property type="project" value="TreeGrafter"/>
</dbReference>
<dbReference type="GO" id="GO:0043171">
    <property type="term" value="P:peptide catabolic process"/>
    <property type="evidence" value="ECO:0007669"/>
    <property type="project" value="TreeGrafter"/>
</dbReference>
<feature type="active site" description="Proton acceptor" evidence="7">
    <location>
        <position position="477"/>
    </location>
</feature>
<evidence type="ECO:0000259" key="10">
    <source>
        <dbReference type="Pfam" id="PF01433"/>
    </source>
</evidence>
<dbReference type="Pfam" id="PF17900">
    <property type="entry name" value="Peptidase_M1_N"/>
    <property type="match status" value="1"/>
</dbReference>
<proteinExistence type="inferred from homology"/>
<dbReference type="CDD" id="cd09601">
    <property type="entry name" value="M1_APN-Q_like"/>
    <property type="match status" value="1"/>
</dbReference>
<name>A0A914XUC6_9BILA</name>
<evidence type="ECO:0000256" key="5">
    <source>
        <dbReference type="ARBA" id="ARBA00022833"/>
    </source>
</evidence>
<dbReference type="InterPro" id="IPR027268">
    <property type="entry name" value="Peptidase_M4/M1_CTD_sf"/>
</dbReference>
<feature type="domain" description="ERAP1-like C-terminal" evidence="11">
    <location>
        <begin position="712"/>
        <end position="1037"/>
    </location>
</feature>
<dbReference type="InterPro" id="IPR024571">
    <property type="entry name" value="ERAP1-like_C_dom"/>
</dbReference>
<dbReference type="SUPFAM" id="SSF55486">
    <property type="entry name" value="Metalloproteases ('zincins'), catalytic domain"/>
    <property type="match status" value="1"/>
</dbReference>
<evidence type="ECO:0000259" key="12">
    <source>
        <dbReference type="Pfam" id="PF17900"/>
    </source>
</evidence>
<evidence type="ECO:0000313" key="14">
    <source>
        <dbReference type="WBParaSite" id="PSU_v2.g10138.t1"/>
    </source>
</evidence>
<feature type="domain" description="Peptidase M1 membrane alanine aminopeptidase" evidence="10">
    <location>
        <begin position="402"/>
        <end position="632"/>
    </location>
</feature>
<dbReference type="Pfam" id="PF01433">
    <property type="entry name" value="Peptidase_M1"/>
    <property type="match status" value="1"/>
</dbReference>
<dbReference type="AlphaFoldDB" id="A0A914XUC6"/>
<dbReference type="GO" id="GO:0005615">
    <property type="term" value="C:extracellular space"/>
    <property type="evidence" value="ECO:0007669"/>
    <property type="project" value="TreeGrafter"/>
</dbReference>
<dbReference type="InterPro" id="IPR050344">
    <property type="entry name" value="Peptidase_M1_aminopeptidases"/>
</dbReference>
<feature type="binding site" evidence="8">
    <location>
        <position position="480"/>
    </location>
    <ligand>
        <name>Zn(2+)</name>
        <dbReference type="ChEBI" id="CHEBI:29105"/>
        <note>catalytic</note>
    </ligand>
</feature>
<dbReference type="Proteomes" id="UP000887577">
    <property type="component" value="Unplaced"/>
</dbReference>
<dbReference type="Gene3D" id="2.60.40.1730">
    <property type="entry name" value="tricorn interacting facor f3 domain"/>
    <property type="match status" value="1"/>
</dbReference>
<protein>
    <submittedName>
        <fullName evidence="14">Aminopeptidase</fullName>
    </submittedName>
</protein>
<dbReference type="PANTHER" id="PTHR11533:SF293">
    <property type="entry name" value="AMINOPEPTIDASE-2-RELATED"/>
    <property type="match status" value="1"/>
</dbReference>
<keyword evidence="13" id="KW-1185">Reference proteome</keyword>
<evidence type="ECO:0000256" key="6">
    <source>
        <dbReference type="ARBA" id="ARBA00023049"/>
    </source>
</evidence>